<protein>
    <recommendedName>
        <fullName evidence="2">DUF8004 domain-containing protein</fullName>
    </recommendedName>
</protein>
<feature type="compositionally biased region" description="Low complexity" evidence="1">
    <location>
        <begin position="604"/>
        <end position="618"/>
    </location>
</feature>
<gene>
    <name evidence="3" type="ORF">SLS60_001265</name>
</gene>
<feature type="compositionally biased region" description="Basic and acidic residues" evidence="1">
    <location>
        <begin position="668"/>
        <end position="682"/>
    </location>
</feature>
<comment type="caution">
    <text evidence="3">The sequence shown here is derived from an EMBL/GenBank/DDBJ whole genome shotgun (WGS) entry which is preliminary data.</text>
</comment>
<accession>A0ABR3S9D3</accession>
<dbReference type="InterPro" id="IPR058317">
    <property type="entry name" value="DUF8004"/>
</dbReference>
<feature type="region of interest" description="Disordered" evidence="1">
    <location>
        <begin position="555"/>
        <end position="682"/>
    </location>
</feature>
<sequence>MFSLCFAQTVKNTTWSPGSSTSKRLVELYIPAPEDATREASFRWHIATRNFFAFVLGKPLVGEHLGQAMIDLQERMRLFRSGRVDNHQDFLNYADAQGYRNFVGFPDYSLAVLYYAEHYKLRDAWIDAFAHCVGMNEKLVLSPEFSSQSRLTKALITRAYLEIEIELSRATSAVRNFLDDDLSPAYLGLTGGARNHLDRFRSFLHSFYVDKFGYWPPPKGTTFSKALFRSLYFDFKNLYDYLVDSESTADLASQKLASGGICVLQNVDSFDKRHRFPPLPHPLPLLPSEVSSSRTKGTKSQKSFRSMTLGTKQGKDERYLSARAALIMATNGESDAPVVQAYMRFERQSVISNSEEKISMADVRKVRWLLIYGTLQYLVAALRAPTEVRDTEGPNYHLCCLVTEPAQWHTAMTPSSLSSTHLDANPIDKYMAELHGSPFEATIPITNVSTIEPDCQNYGYLQHTNTDPITPHTPPKTTSSPDSTSSHWWSDSGSYASSLSSTYDEQIEPKVNPAEESGLLGGLVSIASPTLAPSPLIPVRRSSLPFIFNKHASTGEMSPAGTGDDHSSIGIAITAPHPSEKNTSSPSTVSKASDNNLVDRKTSTRISTSISRRSPSFRRIMDLSLPSTSTLEKSPISSDQDPPYVTKIKTNSRKSSKAEPTKVVGDAEGTRQKERRLSFWKR</sequence>
<dbReference type="PANTHER" id="PTHR39601">
    <property type="entry name" value="CHORIOGENIN HMINOR"/>
    <property type="match status" value="1"/>
</dbReference>
<feature type="compositionally biased region" description="Low complexity" evidence="1">
    <location>
        <begin position="466"/>
        <end position="487"/>
    </location>
</feature>
<dbReference type="EMBL" id="JAKJXO020000001">
    <property type="protein sequence ID" value="KAL1613033.1"/>
    <property type="molecule type" value="Genomic_DNA"/>
</dbReference>
<name>A0ABR3S9D3_9PLEO</name>
<reference evidence="3 4" key="1">
    <citation type="submission" date="2024-02" db="EMBL/GenBank/DDBJ databases">
        <title>De novo assembly and annotation of 12 fungi associated with fruit tree decline syndrome in Ontario, Canada.</title>
        <authorList>
            <person name="Sulman M."/>
            <person name="Ellouze W."/>
            <person name="Ilyukhin E."/>
        </authorList>
    </citation>
    <scope>NUCLEOTIDE SEQUENCE [LARGE SCALE GENOMIC DNA]</scope>
    <source>
        <strain evidence="3 4">M42-189</strain>
    </source>
</reference>
<organism evidence="3 4">
    <name type="scientific">Paraconiothyrium brasiliense</name>
    <dbReference type="NCBI Taxonomy" id="300254"/>
    <lineage>
        <taxon>Eukaryota</taxon>
        <taxon>Fungi</taxon>
        <taxon>Dikarya</taxon>
        <taxon>Ascomycota</taxon>
        <taxon>Pezizomycotina</taxon>
        <taxon>Dothideomycetes</taxon>
        <taxon>Pleosporomycetidae</taxon>
        <taxon>Pleosporales</taxon>
        <taxon>Massarineae</taxon>
        <taxon>Didymosphaeriaceae</taxon>
        <taxon>Paraconiothyrium</taxon>
    </lineage>
</organism>
<dbReference type="Pfam" id="PF26013">
    <property type="entry name" value="DUF8004"/>
    <property type="match status" value="1"/>
</dbReference>
<feature type="compositionally biased region" description="Polar residues" evidence="1">
    <location>
        <begin position="581"/>
        <end position="596"/>
    </location>
</feature>
<dbReference type="PANTHER" id="PTHR39601:SF1">
    <property type="entry name" value="CHORIOGENIN HMINOR"/>
    <property type="match status" value="1"/>
</dbReference>
<evidence type="ECO:0000313" key="4">
    <source>
        <dbReference type="Proteomes" id="UP001521785"/>
    </source>
</evidence>
<evidence type="ECO:0000256" key="1">
    <source>
        <dbReference type="SAM" id="MobiDB-lite"/>
    </source>
</evidence>
<feature type="compositionally biased region" description="Polar residues" evidence="1">
    <location>
        <begin position="625"/>
        <end position="640"/>
    </location>
</feature>
<feature type="region of interest" description="Disordered" evidence="1">
    <location>
        <begin position="462"/>
        <end position="487"/>
    </location>
</feature>
<dbReference type="Proteomes" id="UP001521785">
    <property type="component" value="Unassembled WGS sequence"/>
</dbReference>
<proteinExistence type="predicted"/>
<evidence type="ECO:0000259" key="2">
    <source>
        <dbReference type="Pfam" id="PF26013"/>
    </source>
</evidence>
<feature type="domain" description="DUF8004" evidence="2">
    <location>
        <begin position="88"/>
        <end position="178"/>
    </location>
</feature>
<evidence type="ECO:0000313" key="3">
    <source>
        <dbReference type="EMBL" id="KAL1613033.1"/>
    </source>
</evidence>
<keyword evidence="4" id="KW-1185">Reference proteome</keyword>